<evidence type="ECO:0008006" key="4">
    <source>
        <dbReference type="Google" id="ProtNLM"/>
    </source>
</evidence>
<keyword evidence="3" id="KW-1185">Reference proteome</keyword>
<evidence type="ECO:0000256" key="1">
    <source>
        <dbReference type="SAM" id="MobiDB-lite"/>
    </source>
</evidence>
<organism evidence="2 3">
    <name type="scientific">Stephania cephalantha</name>
    <dbReference type="NCBI Taxonomy" id="152367"/>
    <lineage>
        <taxon>Eukaryota</taxon>
        <taxon>Viridiplantae</taxon>
        <taxon>Streptophyta</taxon>
        <taxon>Embryophyta</taxon>
        <taxon>Tracheophyta</taxon>
        <taxon>Spermatophyta</taxon>
        <taxon>Magnoliopsida</taxon>
        <taxon>Ranunculales</taxon>
        <taxon>Menispermaceae</taxon>
        <taxon>Menispermoideae</taxon>
        <taxon>Cissampelideae</taxon>
        <taxon>Stephania</taxon>
    </lineage>
</organism>
<proteinExistence type="predicted"/>
<name>A0AAP0IPB5_9MAGN</name>
<dbReference type="InterPro" id="IPR018247">
    <property type="entry name" value="EF_Hand_1_Ca_BS"/>
</dbReference>
<feature type="compositionally biased region" description="Low complexity" evidence="1">
    <location>
        <begin position="392"/>
        <end position="405"/>
    </location>
</feature>
<dbReference type="Pfam" id="PF07891">
    <property type="entry name" value="DUF1666"/>
    <property type="match status" value="1"/>
</dbReference>
<accession>A0AAP0IPB5</accession>
<feature type="region of interest" description="Disordered" evidence="1">
    <location>
        <begin position="384"/>
        <end position="458"/>
    </location>
</feature>
<comment type="caution">
    <text evidence="2">The sequence shown here is derived from an EMBL/GenBank/DDBJ whole genome shotgun (WGS) entry which is preliminary data.</text>
</comment>
<dbReference type="PANTHER" id="PTHR46741">
    <property type="entry name" value="OS09G0413600 PROTEIN"/>
    <property type="match status" value="1"/>
</dbReference>
<feature type="compositionally biased region" description="Basic and acidic residues" evidence="1">
    <location>
        <begin position="411"/>
        <end position="423"/>
    </location>
</feature>
<gene>
    <name evidence="2" type="ORF">Scep_017372</name>
</gene>
<feature type="region of interest" description="Disordered" evidence="1">
    <location>
        <begin position="150"/>
        <end position="192"/>
    </location>
</feature>
<dbReference type="AlphaFoldDB" id="A0AAP0IPB5"/>
<dbReference type="PANTHER" id="PTHR46741:SF2">
    <property type="entry name" value="RIBOSOMAL PROTEIN L34AE"/>
    <property type="match status" value="1"/>
</dbReference>
<evidence type="ECO:0000313" key="2">
    <source>
        <dbReference type="EMBL" id="KAK9119279.1"/>
    </source>
</evidence>
<reference evidence="2 3" key="1">
    <citation type="submission" date="2024-01" db="EMBL/GenBank/DDBJ databases">
        <title>Genome assemblies of Stephania.</title>
        <authorList>
            <person name="Yang L."/>
        </authorList>
    </citation>
    <scope>NUCLEOTIDE SEQUENCE [LARGE SCALE GENOMIC DNA]</scope>
    <source>
        <strain evidence="2">JXDWG</strain>
        <tissue evidence="2">Leaf</tissue>
    </source>
</reference>
<dbReference type="EMBL" id="JBBNAG010000007">
    <property type="protein sequence ID" value="KAK9119279.1"/>
    <property type="molecule type" value="Genomic_DNA"/>
</dbReference>
<dbReference type="PROSITE" id="PS00018">
    <property type="entry name" value="EF_HAND_1"/>
    <property type="match status" value="1"/>
</dbReference>
<dbReference type="InterPro" id="IPR012870">
    <property type="entry name" value="DUF1666"/>
</dbReference>
<evidence type="ECO:0000313" key="3">
    <source>
        <dbReference type="Proteomes" id="UP001419268"/>
    </source>
</evidence>
<dbReference type="Proteomes" id="UP001419268">
    <property type="component" value="Unassembled WGS sequence"/>
</dbReference>
<sequence>MVFFGSSFWVSITSYLCSLISFISRLVFRNFDVGKNNPNEGKESDQEAEPEVIDFGDAEYEGFGEKETPRFSFRFKFQPNEEESEVLVNGGSNKYEFLPGKDFSGFVEEPQVVNFTVKELYADWSEESVSNREILECGFLPEKDFCQCSSDSEEPIKEGTMNGSDGSGGGDDDDHRDEGPGGLVVSTPDCGAERGKGIADEVECLVEEEELSGFGSDPDLVSFGDRFSALVETMDADSDDFLSEKDFDGEFEPGTSARIDDESLEDIAIENFDENLVISSSDQLVGGVGNLADVCRNSETAEHHEGLDFGKEVKLGDHVGSSQESCEKDSSSIESPVDVCGDFDNFEKEVKLVDQVGSSEESLYVCRNLETVKQHDESMVFDEGMKSKAQQSGSSEEASDKNSSSFGTEAPIKRENVSNKVESKWGGSDGNVAEPMAGKQKCDEPVSHNSSLEDSEDSSRLEVLWEHQDLIEQLKMELKKVRATGLPTILEESESPRMSDDLKPWNFDEKFLHEDQMDSLHKFYKCYRERMRKFDILNYQKMYAIGFLQQKDPLQSFAMQKSSAPTFGAILSQHLHLHKRRTPEADSVKFVKELQSALEMVYVGQMCLSWEFIHWQYGKAKELLESDPYETRQYNLVAGEFQQFQVLMHRFLENEPFQGPRVQHYIKNRCVLRNLLQVPVIKDDSRDKIGVRRRKDAITCSMLLVIIEESMRVFWDFLRSDKDDNTAIWKGLLSSHVELQDPADSELLLQVQTILLKKERKLKDILRSGNCIVKKFQKSHEERSDQLVFFSQVDLKLVSRVLNMSRLTAEQLVWCHKKLSKINFVHRKIHVEPSFLPFPC</sequence>
<protein>
    <recommendedName>
        <fullName evidence="4">Ribosomal protein L34Ae</fullName>
    </recommendedName>
</protein>